<organism evidence="1 2">
    <name type="scientific">Trifolium medium</name>
    <dbReference type="NCBI Taxonomy" id="97028"/>
    <lineage>
        <taxon>Eukaryota</taxon>
        <taxon>Viridiplantae</taxon>
        <taxon>Streptophyta</taxon>
        <taxon>Embryophyta</taxon>
        <taxon>Tracheophyta</taxon>
        <taxon>Spermatophyta</taxon>
        <taxon>Magnoliopsida</taxon>
        <taxon>eudicotyledons</taxon>
        <taxon>Gunneridae</taxon>
        <taxon>Pentapetalae</taxon>
        <taxon>rosids</taxon>
        <taxon>fabids</taxon>
        <taxon>Fabales</taxon>
        <taxon>Fabaceae</taxon>
        <taxon>Papilionoideae</taxon>
        <taxon>50 kb inversion clade</taxon>
        <taxon>NPAAA clade</taxon>
        <taxon>Hologalegina</taxon>
        <taxon>IRL clade</taxon>
        <taxon>Trifolieae</taxon>
        <taxon>Trifolium</taxon>
    </lineage>
</organism>
<sequence>MPYEKFYSLISSVDAKAANATIEDA</sequence>
<keyword evidence="2" id="KW-1185">Reference proteome</keyword>
<accession>A0A392S923</accession>
<dbReference type="Proteomes" id="UP000265520">
    <property type="component" value="Unassembled WGS sequence"/>
</dbReference>
<protein>
    <submittedName>
        <fullName evidence="1">Uncharacterized protein</fullName>
    </submittedName>
</protein>
<comment type="caution">
    <text evidence="1">The sequence shown here is derived from an EMBL/GenBank/DDBJ whole genome shotgun (WGS) entry which is preliminary data.</text>
</comment>
<evidence type="ECO:0000313" key="2">
    <source>
        <dbReference type="Proteomes" id="UP000265520"/>
    </source>
</evidence>
<dbReference type="AlphaFoldDB" id="A0A392S923"/>
<proteinExistence type="predicted"/>
<dbReference type="EMBL" id="LXQA010343526">
    <property type="protein sequence ID" value="MCI45381.1"/>
    <property type="molecule type" value="Genomic_DNA"/>
</dbReference>
<reference evidence="1 2" key="1">
    <citation type="journal article" date="2018" name="Front. Plant Sci.">
        <title>Red Clover (Trifolium pratense) and Zigzag Clover (T. medium) - A Picture of Genomic Similarities and Differences.</title>
        <authorList>
            <person name="Dluhosova J."/>
            <person name="Istvanek J."/>
            <person name="Nedelnik J."/>
            <person name="Repkova J."/>
        </authorList>
    </citation>
    <scope>NUCLEOTIDE SEQUENCE [LARGE SCALE GENOMIC DNA]</scope>
    <source>
        <strain evidence="2">cv. 10/8</strain>
        <tissue evidence="1">Leaf</tissue>
    </source>
</reference>
<evidence type="ECO:0000313" key="1">
    <source>
        <dbReference type="EMBL" id="MCI45381.1"/>
    </source>
</evidence>
<name>A0A392S923_9FABA</name>